<dbReference type="Proteomes" id="UP000198539">
    <property type="component" value="Unassembled WGS sequence"/>
</dbReference>
<dbReference type="AlphaFoldDB" id="A0A1H3E4D6"/>
<organism evidence="1 2">
    <name type="scientific">Roseicitreum antarcticum</name>
    <dbReference type="NCBI Taxonomy" id="564137"/>
    <lineage>
        <taxon>Bacteria</taxon>
        <taxon>Pseudomonadati</taxon>
        <taxon>Pseudomonadota</taxon>
        <taxon>Alphaproteobacteria</taxon>
        <taxon>Rhodobacterales</taxon>
        <taxon>Paracoccaceae</taxon>
        <taxon>Roseicitreum</taxon>
    </lineage>
</organism>
<evidence type="ECO:0000313" key="2">
    <source>
        <dbReference type="Proteomes" id="UP000198539"/>
    </source>
</evidence>
<evidence type="ECO:0000313" key="1">
    <source>
        <dbReference type="EMBL" id="SDX73541.1"/>
    </source>
</evidence>
<keyword evidence="2" id="KW-1185">Reference proteome</keyword>
<accession>A0A1H3E4D6</accession>
<dbReference type="RefSeq" id="WP_092892168.1">
    <property type="nucleotide sequence ID" value="NZ_CP061502.1"/>
</dbReference>
<sequence>MTEQEYEMNAEAIALAIWEISTGNGRDLDEDQHDSHMANCHAAVANTYQDDISIKDWHDATLKVVA</sequence>
<gene>
    <name evidence="1" type="ORF">SAMN04488238_1184</name>
</gene>
<reference evidence="1 2" key="1">
    <citation type="submission" date="2016-10" db="EMBL/GenBank/DDBJ databases">
        <authorList>
            <person name="de Groot N.N."/>
        </authorList>
    </citation>
    <scope>NUCLEOTIDE SEQUENCE [LARGE SCALE GENOMIC DNA]</scope>
    <source>
        <strain evidence="1 2">CGMCC 1.8894</strain>
    </source>
</reference>
<dbReference type="STRING" id="564137.SAMN04488238_1184"/>
<name>A0A1H3E4D6_9RHOB</name>
<dbReference type="EMBL" id="FNOM01000018">
    <property type="protein sequence ID" value="SDX73541.1"/>
    <property type="molecule type" value="Genomic_DNA"/>
</dbReference>
<protein>
    <submittedName>
        <fullName evidence="1">Uncharacterized protein</fullName>
    </submittedName>
</protein>
<proteinExistence type="predicted"/>